<feature type="region of interest" description="Disordered" evidence="1">
    <location>
        <begin position="1"/>
        <end position="49"/>
    </location>
</feature>
<sequence length="49" mass="5496">MLSDGNEDYVPSSDDDSRCVESNDDSQYVGSNNNSASLNNKYHKYSPYI</sequence>
<accession>A0A9N9CBV6</accession>
<dbReference type="Proteomes" id="UP000789706">
    <property type="component" value="Unassembled WGS sequence"/>
</dbReference>
<reference evidence="2" key="1">
    <citation type="submission" date="2021-06" db="EMBL/GenBank/DDBJ databases">
        <authorList>
            <person name="Kallberg Y."/>
            <person name="Tangrot J."/>
            <person name="Rosling A."/>
        </authorList>
    </citation>
    <scope>NUCLEOTIDE SEQUENCE</scope>
    <source>
        <strain evidence="2">AZ414A</strain>
    </source>
</reference>
<keyword evidence="3" id="KW-1185">Reference proteome</keyword>
<dbReference type="EMBL" id="CAJVPK010001660">
    <property type="protein sequence ID" value="CAG8594616.1"/>
    <property type="molecule type" value="Genomic_DNA"/>
</dbReference>
<feature type="compositionally biased region" description="Polar residues" evidence="1">
    <location>
        <begin position="25"/>
        <end position="40"/>
    </location>
</feature>
<evidence type="ECO:0000313" key="3">
    <source>
        <dbReference type="Proteomes" id="UP000789706"/>
    </source>
</evidence>
<evidence type="ECO:0000313" key="2">
    <source>
        <dbReference type="EMBL" id="CAG8594616.1"/>
    </source>
</evidence>
<name>A0A9N9CBV6_9GLOM</name>
<comment type="caution">
    <text evidence="2">The sequence shown here is derived from an EMBL/GenBank/DDBJ whole genome shotgun (WGS) entry which is preliminary data.</text>
</comment>
<dbReference type="AlphaFoldDB" id="A0A9N9CBV6"/>
<organism evidence="2 3">
    <name type="scientific">Diversispora eburnea</name>
    <dbReference type="NCBI Taxonomy" id="1213867"/>
    <lineage>
        <taxon>Eukaryota</taxon>
        <taxon>Fungi</taxon>
        <taxon>Fungi incertae sedis</taxon>
        <taxon>Mucoromycota</taxon>
        <taxon>Glomeromycotina</taxon>
        <taxon>Glomeromycetes</taxon>
        <taxon>Diversisporales</taxon>
        <taxon>Diversisporaceae</taxon>
        <taxon>Diversispora</taxon>
    </lineage>
</organism>
<protein>
    <submittedName>
        <fullName evidence="2">2657_t:CDS:1</fullName>
    </submittedName>
</protein>
<gene>
    <name evidence="2" type="ORF">DEBURN_LOCUS9225</name>
</gene>
<evidence type="ECO:0000256" key="1">
    <source>
        <dbReference type="SAM" id="MobiDB-lite"/>
    </source>
</evidence>
<proteinExistence type="predicted"/>